<accession>A0A0A9G5X7</accession>
<feature type="compositionally biased region" description="Pro residues" evidence="1">
    <location>
        <begin position="1"/>
        <end position="11"/>
    </location>
</feature>
<dbReference type="EMBL" id="GBRH01177421">
    <property type="protein sequence ID" value="JAE20475.1"/>
    <property type="molecule type" value="Transcribed_RNA"/>
</dbReference>
<reference evidence="2" key="2">
    <citation type="journal article" date="2015" name="Data Brief">
        <title>Shoot transcriptome of the giant reed, Arundo donax.</title>
        <authorList>
            <person name="Barrero R.A."/>
            <person name="Guerrero F.D."/>
            <person name="Moolhuijzen P."/>
            <person name="Goolsby J.A."/>
            <person name="Tidwell J."/>
            <person name="Bellgard S.E."/>
            <person name="Bellgard M.I."/>
        </authorList>
    </citation>
    <scope>NUCLEOTIDE SEQUENCE</scope>
    <source>
        <tissue evidence="2">Shoot tissue taken approximately 20 cm above the soil surface</tissue>
    </source>
</reference>
<name>A0A0A9G5X7_ARUDO</name>
<sequence length="118" mass="11340">MPAAAPLPPQLGPQAPAATARRGRLPHPEPPPRPRGQVRGLRFGGRGGPGGAIVGGRVAEGVGGGDVAAPQGGRGDGGAGAHGRAAAEPSRRRGPRGVGGGEARARPPRAPEGGQGAG</sequence>
<feature type="compositionally biased region" description="Gly residues" evidence="1">
    <location>
        <begin position="42"/>
        <end position="54"/>
    </location>
</feature>
<dbReference type="AlphaFoldDB" id="A0A0A9G5X7"/>
<feature type="region of interest" description="Disordered" evidence="1">
    <location>
        <begin position="1"/>
        <end position="118"/>
    </location>
</feature>
<proteinExistence type="predicted"/>
<protein>
    <submittedName>
        <fullName evidence="2">Uncharacterized protein</fullName>
    </submittedName>
</protein>
<feature type="compositionally biased region" description="Gly residues" evidence="1">
    <location>
        <begin position="61"/>
        <end position="81"/>
    </location>
</feature>
<evidence type="ECO:0000313" key="2">
    <source>
        <dbReference type="EMBL" id="JAE20475.1"/>
    </source>
</evidence>
<organism evidence="2">
    <name type="scientific">Arundo donax</name>
    <name type="common">Giant reed</name>
    <name type="synonym">Donax arundinaceus</name>
    <dbReference type="NCBI Taxonomy" id="35708"/>
    <lineage>
        <taxon>Eukaryota</taxon>
        <taxon>Viridiplantae</taxon>
        <taxon>Streptophyta</taxon>
        <taxon>Embryophyta</taxon>
        <taxon>Tracheophyta</taxon>
        <taxon>Spermatophyta</taxon>
        <taxon>Magnoliopsida</taxon>
        <taxon>Liliopsida</taxon>
        <taxon>Poales</taxon>
        <taxon>Poaceae</taxon>
        <taxon>PACMAD clade</taxon>
        <taxon>Arundinoideae</taxon>
        <taxon>Arundineae</taxon>
        <taxon>Arundo</taxon>
    </lineage>
</organism>
<evidence type="ECO:0000256" key="1">
    <source>
        <dbReference type="SAM" id="MobiDB-lite"/>
    </source>
</evidence>
<reference evidence="2" key="1">
    <citation type="submission" date="2014-09" db="EMBL/GenBank/DDBJ databases">
        <authorList>
            <person name="Magalhaes I.L.F."/>
            <person name="Oliveira U."/>
            <person name="Santos F.R."/>
            <person name="Vidigal T.H.D.A."/>
            <person name="Brescovit A.D."/>
            <person name="Santos A.J."/>
        </authorList>
    </citation>
    <scope>NUCLEOTIDE SEQUENCE</scope>
    <source>
        <tissue evidence="2">Shoot tissue taken approximately 20 cm above the soil surface</tissue>
    </source>
</reference>